<gene>
    <name evidence="10" type="ORF">MAY91_16930</name>
</gene>
<evidence type="ECO:0000256" key="4">
    <source>
        <dbReference type="ARBA" id="ARBA00022692"/>
    </source>
</evidence>
<feature type="region of interest" description="Disordered" evidence="8">
    <location>
        <begin position="92"/>
        <end position="112"/>
    </location>
</feature>
<dbReference type="InterPro" id="IPR005594">
    <property type="entry name" value="YadA_C"/>
</dbReference>
<name>A0ABY8GG23_EDWIC</name>
<keyword evidence="6" id="KW-0472">Membrane</keyword>
<dbReference type="RefSeq" id="WP_015871452.1">
    <property type="nucleotide sequence ID" value="NZ_AP028097.1"/>
</dbReference>
<dbReference type="GeneID" id="69539080"/>
<evidence type="ECO:0000256" key="3">
    <source>
        <dbReference type="ARBA" id="ARBA00022452"/>
    </source>
</evidence>
<proteinExistence type="predicted"/>
<evidence type="ECO:0000256" key="2">
    <source>
        <dbReference type="ARBA" id="ARBA00004442"/>
    </source>
</evidence>
<accession>A0ABY8GG23</accession>
<evidence type="ECO:0000259" key="9">
    <source>
        <dbReference type="Pfam" id="PF03895"/>
    </source>
</evidence>
<dbReference type="Proteomes" id="UP001222680">
    <property type="component" value="Chromosome"/>
</dbReference>
<protein>
    <submittedName>
        <fullName evidence="10">YadA-like family protein</fullName>
    </submittedName>
</protein>
<organism evidence="10 11">
    <name type="scientific">Edwardsiella ictaluri</name>
    <dbReference type="NCBI Taxonomy" id="67780"/>
    <lineage>
        <taxon>Bacteria</taxon>
        <taxon>Pseudomonadati</taxon>
        <taxon>Pseudomonadota</taxon>
        <taxon>Gammaproteobacteria</taxon>
        <taxon>Enterobacterales</taxon>
        <taxon>Hafniaceae</taxon>
        <taxon>Edwardsiella</taxon>
    </lineage>
</organism>
<evidence type="ECO:0000256" key="6">
    <source>
        <dbReference type="ARBA" id="ARBA00023136"/>
    </source>
</evidence>
<evidence type="ECO:0000256" key="5">
    <source>
        <dbReference type="ARBA" id="ARBA00022729"/>
    </source>
</evidence>
<dbReference type="Pfam" id="PF03895">
    <property type="entry name" value="YadA_anchor"/>
    <property type="match status" value="1"/>
</dbReference>
<keyword evidence="11" id="KW-1185">Reference proteome</keyword>
<keyword evidence="7" id="KW-0998">Cell outer membrane</keyword>
<evidence type="ECO:0000256" key="8">
    <source>
        <dbReference type="SAM" id="MobiDB-lite"/>
    </source>
</evidence>
<feature type="domain" description="Trimeric autotransporter adhesin YadA-like C-terminal membrane anchor" evidence="9">
    <location>
        <begin position="26"/>
        <end position="80"/>
    </location>
</feature>
<dbReference type="InterPro" id="IPR045584">
    <property type="entry name" value="Pilin-like"/>
</dbReference>
<sequence>MQHQRDNNHHEMWQIAAKDVALAGLFQPYSVGKFNASTALGYHKDQQDVSVRMGYHFTHQLMAKADAAFNDNSLECNVGINDEFNGVRPPACPETRAGIGHQRSRNELEVRS</sequence>
<comment type="subcellular location">
    <subcellularLocation>
        <location evidence="2">Cell outer membrane</location>
    </subcellularLocation>
    <subcellularLocation>
        <location evidence="1">Cell surface</location>
    </subcellularLocation>
</comment>
<dbReference type="EMBL" id="CP092014">
    <property type="protein sequence ID" value="WFN96395.1"/>
    <property type="molecule type" value="Genomic_DNA"/>
</dbReference>
<keyword evidence="4" id="KW-0812">Transmembrane</keyword>
<evidence type="ECO:0000313" key="10">
    <source>
        <dbReference type="EMBL" id="WFN96395.1"/>
    </source>
</evidence>
<keyword evidence="3" id="KW-1134">Transmembrane beta strand</keyword>
<keyword evidence="5" id="KW-0732">Signal</keyword>
<evidence type="ECO:0000256" key="1">
    <source>
        <dbReference type="ARBA" id="ARBA00004241"/>
    </source>
</evidence>
<reference evidence="10 11" key="1">
    <citation type="submission" date="2022-02" db="EMBL/GenBank/DDBJ databases">
        <title>Phenotypic, genotypic and serological characterization of Edwardsiella ictaluri from catfish and ornamental fish species.</title>
        <authorList>
            <person name="Rose D."/>
            <person name="Tekedar H.C."/>
            <person name="Waldbieser G.C."/>
            <person name="Aarattuthodi S."/>
            <person name="Griffin M.J."/>
        </authorList>
    </citation>
    <scope>NUCLEOTIDE SEQUENCE [LARGE SCALE GENOMIC DNA]</scope>
    <source>
        <strain evidence="10 11">13 TAL-140 K3</strain>
    </source>
</reference>
<dbReference type="SUPFAM" id="SSF54523">
    <property type="entry name" value="Pili subunits"/>
    <property type="match status" value="1"/>
</dbReference>
<dbReference type="Gene3D" id="3.30.1300.30">
    <property type="entry name" value="GSPII I/J protein-like"/>
    <property type="match status" value="1"/>
</dbReference>
<evidence type="ECO:0000313" key="11">
    <source>
        <dbReference type="Proteomes" id="UP001222680"/>
    </source>
</evidence>
<evidence type="ECO:0000256" key="7">
    <source>
        <dbReference type="ARBA" id="ARBA00023237"/>
    </source>
</evidence>